<organism evidence="1 2">
    <name type="scientific">Cherax quadricarinatus</name>
    <name type="common">Australian red claw crayfish</name>
    <dbReference type="NCBI Taxonomy" id="27406"/>
    <lineage>
        <taxon>Eukaryota</taxon>
        <taxon>Metazoa</taxon>
        <taxon>Ecdysozoa</taxon>
        <taxon>Arthropoda</taxon>
        <taxon>Crustacea</taxon>
        <taxon>Multicrustacea</taxon>
        <taxon>Malacostraca</taxon>
        <taxon>Eumalacostraca</taxon>
        <taxon>Eucarida</taxon>
        <taxon>Decapoda</taxon>
        <taxon>Pleocyemata</taxon>
        <taxon>Astacidea</taxon>
        <taxon>Parastacoidea</taxon>
        <taxon>Parastacidae</taxon>
        <taxon>Cherax</taxon>
    </lineage>
</organism>
<dbReference type="AlphaFoldDB" id="A0AAW0XFH5"/>
<name>A0AAW0XFH5_CHEQU</name>
<sequence length="293" mass="34880">DWDKDATHSLLKQMHRVKLENQKNKIIRIGYSGWEKITENLNSEGHRFTINMVEGRWRNMVTMYKTTVDYNFIPNVEPRSMAYRKDLEELVKYVPQRRQYYEKHKGRSVKMERFPTNGARSLLEAYKECVSRFIDPAIDNRVLWDEITQKVENDGFSFTTFKLKEILNGMIKGFEKCQYHNSLPGAIRRDVPFYRDLAEIYGVYNRWPHIQISRTMEMRTKRKFRLRLQASQQLWSSDESRALLQVYPDVLESHVSQNVNYHTSDLWLQVAKAYAATGYPKRDVPEVHQRSSL</sequence>
<gene>
    <name evidence="1" type="ORF">OTU49_001311</name>
</gene>
<reference evidence="1 2" key="1">
    <citation type="journal article" date="2024" name="BMC Genomics">
        <title>Genome assembly of redclaw crayfish (Cherax quadricarinatus) provides insights into its immune adaptation and hypoxia tolerance.</title>
        <authorList>
            <person name="Liu Z."/>
            <person name="Zheng J."/>
            <person name="Li H."/>
            <person name="Fang K."/>
            <person name="Wang S."/>
            <person name="He J."/>
            <person name="Zhou D."/>
            <person name="Weng S."/>
            <person name="Chi M."/>
            <person name="Gu Z."/>
            <person name="He J."/>
            <person name="Li F."/>
            <person name="Wang M."/>
        </authorList>
    </citation>
    <scope>NUCLEOTIDE SEQUENCE [LARGE SCALE GENOMIC DNA]</scope>
    <source>
        <strain evidence="1">ZL_2023a</strain>
    </source>
</reference>
<keyword evidence="2" id="KW-1185">Reference proteome</keyword>
<evidence type="ECO:0000313" key="1">
    <source>
        <dbReference type="EMBL" id="KAK8743216.1"/>
    </source>
</evidence>
<accession>A0AAW0XFH5</accession>
<dbReference type="Proteomes" id="UP001445076">
    <property type="component" value="Unassembled WGS sequence"/>
</dbReference>
<dbReference type="EMBL" id="JARKIK010000025">
    <property type="protein sequence ID" value="KAK8743216.1"/>
    <property type="molecule type" value="Genomic_DNA"/>
</dbReference>
<feature type="non-terminal residue" evidence="1">
    <location>
        <position position="1"/>
    </location>
</feature>
<comment type="caution">
    <text evidence="1">The sequence shown here is derived from an EMBL/GenBank/DDBJ whole genome shotgun (WGS) entry which is preliminary data.</text>
</comment>
<protein>
    <submittedName>
        <fullName evidence="1">Uncharacterized protein</fullName>
    </submittedName>
</protein>
<evidence type="ECO:0000313" key="2">
    <source>
        <dbReference type="Proteomes" id="UP001445076"/>
    </source>
</evidence>
<proteinExistence type="predicted"/>